<evidence type="ECO:0000256" key="1">
    <source>
        <dbReference type="SAM" id="SignalP"/>
    </source>
</evidence>
<dbReference type="EMBL" id="ML977654">
    <property type="protein sequence ID" value="KAF1994641.1"/>
    <property type="molecule type" value="Genomic_DNA"/>
</dbReference>
<name>A0A6A5W3B5_9PLEO</name>
<feature type="signal peptide" evidence="1">
    <location>
        <begin position="1"/>
        <end position="20"/>
    </location>
</feature>
<evidence type="ECO:0008006" key="4">
    <source>
        <dbReference type="Google" id="ProtNLM"/>
    </source>
</evidence>
<keyword evidence="3" id="KW-1185">Reference proteome</keyword>
<dbReference type="AlphaFoldDB" id="A0A6A5W3B5"/>
<evidence type="ECO:0000313" key="2">
    <source>
        <dbReference type="EMBL" id="KAF1994641.1"/>
    </source>
</evidence>
<protein>
    <recommendedName>
        <fullName evidence="4">Secreted protein</fullName>
    </recommendedName>
</protein>
<keyword evidence="1" id="KW-0732">Signal</keyword>
<proteinExistence type="predicted"/>
<accession>A0A6A5W3B5</accession>
<gene>
    <name evidence="2" type="ORF">P154DRAFT_526911</name>
</gene>
<organism evidence="2 3">
    <name type="scientific">Amniculicola lignicola CBS 123094</name>
    <dbReference type="NCBI Taxonomy" id="1392246"/>
    <lineage>
        <taxon>Eukaryota</taxon>
        <taxon>Fungi</taxon>
        <taxon>Dikarya</taxon>
        <taxon>Ascomycota</taxon>
        <taxon>Pezizomycotina</taxon>
        <taxon>Dothideomycetes</taxon>
        <taxon>Pleosporomycetidae</taxon>
        <taxon>Pleosporales</taxon>
        <taxon>Amniculicolaceae</taxon>
        <taxon>Amniculicola</taxon>
    </lineage>
</organism>
<sequence>MARSWAANVLVSMLVKLLSSRPHMWARLLAYKRLRAPAVDFYYPNQVPFLTKLPLPLSTFSRLHSSAIPAPISHFILWLSSAPFPRIRTPFELRCETPSTHGFSIGRSVLRDLQPLRTTQIRVQETCISSSRFFPPQST</sequence>
<evidence type="ECO:0000313" key="3">
    <source>
        <dbReference type="Proteomes" id="UP000799779"/>
    </source>
</evidence>
<reference evidence="2" key="1">
    <citation type="journal article" date="2020" name="Stud. Mycol.">
        <title>101 Dothideomycetes genomes: a test case for predicting lifestyles and emergence of pathogens.</title>
        <authorList>
            <person name="Haridas S."/>
            <person name="Albert R."/>
            <person name="Binder M."/>
            <person name="Bloem J."/>
            <person name="Labutti K."/>
            <person name="Salamov A."/>
            <person name="Andreopoulos B."/>
            <person name="Baker S."/>
            <person name="Barry K."/>
            <person name="Bills G."/>
            <person name="Bluhm B."/>
            <person name="Cannon C."/>
            <person name="Castanera R."/>
            <person name="Culley D."/>
            <person name="Daum C."/>
            <person name="Ezra D."/>
            <person name="Gonzalez J."/>
            <person name="Henrissat B."/>
            <person name="Kuo A."/>
            <person name="Liang C."/>
            <person name="Lipzen A."/>
            <person name="Lutzoni F."/>
            <person name="Magnuson J."/>
            <person name="Mondo S."/>
            <person name="Nolan M."/>
            <person name="Ohm R."/>
            <person name="Pangilinan J."/>
            <person name="Park H.-J."/>
            <person name="Ramirez L."/>
            <person name="Alfaro M."/>
            <person name="Sun H."/>
            <person name="Tritt A."/>
            <person name="Yoshinaga Y."/>
            <person name="Zwiers L.-H."/>
            <person name="Turgeon B."/>
            <person name="Goodwin S."/>
            <person name="Spatafora J."/>
            <person name="Crous P."/>
            <person name="Grigoriev I."/>
        </authorList>
    </citation>
    <scope>NUCLEOTIDE SEQUENCE</scope>
    <source>
        <strain evidence="2">CBS 123094</strain>
    </source>
</reference>
<dbReference type="Proteomes" id="UP000799779">
    <property type="component" value="Unassembled WGS sequence"/>
</dbReference>
<feature type="chain" id="PRO_5025469968" description="Secreted protein" evidence="1">
    <location>
        <begin position="21"/>
        <end position="139"/>
    </location>
</feature>